<dbReference type="Proteomes" id="UP000281406">
    <property type="component" value="Unassembled WGS sequence"/>
</dbReference>
<dbReference type="AlphaFoldDB" id="A0A3N0XTQ5"/>
<proteinExistence type="predicted"/>
<name>A0A3N0XTQ5_ANAGA</name>
<dbReference type="EMBL" id="RJVU01060905">
    <property type="protein sequence ID" value="ROJ42698.1"/>
    <property type="molecule type" value="Genomic_DNA"/>
</dbReference>
<evidence type="ECO:0000313" key="2">
    <source>
        <dbReference type="EMBL" id="ROJ42698.1"/>
    </source>
</evidence>
<dbReference type="GO" id="GO:0016301">
    <property type="term" value="F:kinase activity"/>
    <property type="evidence" value="ECO:0007669"/>
    <property type="project" value="UniProtKB-KW"/>
</dbReference>
<organism evidence="2 3">
    <name type="scientific">Anabarilius grahami</name>
    <name type="common">Kanglang fish</name>
    <name type="synonym">Barilius grahami</name>
    <dbReference type="NCBI Taxonomy" id="495550"/>
    <lineage>
        <taxon>Eukaryota</taxon>
        <taxon>Metazoa</taxon>
        <taxon>Chordata</taxon>
        <taxon>Craniata</taxon>
        <taxon>Vertebrata</taxon>
        <taxon>Euteleostomi</taxon>
        <taxon>Actinopterygii</taxon>
        <taxon>Neopterygii</taxon>
        <taxon>Teleostei</taxon>
        <taxon>Ostariophysi</taxon>
        <taxon>Cypriniformes</taxon>
        <taxon>Xenocyprididae</taxon>
        <taxon>Xenocypridinae</taxon>
        <taxon>Xenocypridinae incertae sedis</taxon>
        <taxon>Anabarilius</taxon>
    </lineage>
</organism>
<keyword evidence="3" id="KW-1185">Reference proteome</keyword>
<dbReference type="GO" id="GO:0006303">
    <property type="term" value="P:double-strand break repair via nonhomologous end joining"/>
    <property type="evidence" value="ECO:0007669"/>
    <property type="project" value="InterPro"/>
</dbReference>
<dbReference type="InterPro" id="IPR046804">
    <property type="entry name" value="DNA-PKcs_N"/>
</dbReference>
<dbReference type="PANTHER" id="PTHR33426:SF36">
    <property type="entry name" value="C2H2-TYPE DOMAIN-CONTAINING PROTEIN"/>
    <property type="match status" value="1"/>
</dbReference>
<keyword evidence="2" id="KW-0808">Transferase</keyword>
<dbReference type="SMART" id="SM01344">
    <property type="entry name" value="NUC194"/>
    <property type="match status" value="1"/>
</dbReference>
<accession>A0A3N0XTQ5</accession>
<dbReference type="GO" id="GO:0005634">
    <property type="term" value="C:nucleus"/>
    <property type="evidence" value="ECO:0007669"/>
    <property type="project" value="InterPro"/>
</dbReference>
<dbReference type="OrthoDB" id="431717at2759"/>
<evidence type="ECO:0000313" key="3">
    <source>
        <dbReference type="Proteomes" id="UP000281406"/>
    </source>
</evidence>
<gene>
    <name evidence="2" type="ORF">DPX16_9958</name>
</gene>
<comment type="caution">
    <text evidence="2">The sequence shown here is derived from an EMBL/GenBank/DDBJ whole genome shotgun (WGS) entry which is preliminary data.</text>
</comment>
<dbReference type="Pfam" id="PF08163">
    <property type="entry name" value="DNAPKcs_CC3"/>
    <property type="match status" value="1"/>
</dbReference>
<feature type="domain" description="DNA-dependent protein kinase catalytic subunit CC3" evidence="1">
    <location>
        <begin position="1"/>
        <end position="290"/>
    </location>
</feature>
<dbReference type="InterPro" id="IPR012582">
    <property type="entry name" value="DNAPKcs_CC3"/>
</dbReference>
<dbReference type="Pfam" id="PF20500">
    <property type="entry name" value="DNA-PKcs_N"/>
    <property type="match status" value="1"/>
</dbReference>
<sequence>MRARHHCRYQSAEKLYKAYLGELKGQMTSTTKEPKLHVVAGCLKGITALMVNFTKSVEDVYVRFSFEAFTENMAGETDQLELRRRYHCAAYNCAIALISRSFNETKFYQGFLFTERPDKVPIEKKKKHVMIWKEVSGENRDAPVYLSSQSYMADSSLSEEMSQFDFSTGVQSFSYNSQSPSDEGSSSRNRRRIILVLPLDGTVELEMDELNQHECMASMTALLRHMQRNNITPRAEEETLPTQCAGMRLLSCVDIHVDFKVVISIETLSTLLADERALSCVNPHVAIKTFFLTKTFSTLLAGERAFYSVDFKVSRFYFMSL</sequence>
<reference evidence="2 3" key="1">
    <citation type="submission" date="2018-10" db="EMBL/GenBank/DDBJ databases">
        <title>Genome assembly for a Yunnan-Guizhou Plateau 3E fish, Anabarilius grahami (Regan), and its evolutionary and genetic applications.</title>
        <authorList>
            <person name="Jiang W."/>
        </authorList>
    </citation>
    <scope>NUCLEOTIDE SEQUENCE [LARGE SCALE GENOMIC DNA]</scope>
    <source>
        <strain evidence="2">AG-KIZ</strain>
        <tissue evidence="2">Muscle</tissue>
    </source>
</reference>
<evidence type="ECO:0000259" key="1">
    <source>
        <dbReference type="SMART" id="SM01344"/>
    </source>
</evidence>
<keyword evidence="2" id="KW-0418">Kinase</keyword>
<dbReference type="PANTHER" id="PTHR33426">
    <property type="entry name" value="C2H2-TYPE DOMAIN-CONTAINING PROTEIN"/>
    <property type="match status" value="1"/>
</dbReference>
<protein>
    <submittedName>
        <fullName evidence="2">DNA-dependent protein kinase catalytic subunit</fullName>
    </submittedName>
</protein>